<dbReference type="OrthoDB" id="2280553at2759"/>
<feature type="domain" description="Retrotransposon gag" evidence="2">
    <location>
        <begin position="191"/>
        <end position="270"/>
    </location>
</feature>
<name>A0A9W8DKA9_9FUNG</name>
<evidence type="ECO:0000313" key="4">
    <source>
        <dbReference type="Proteomes" id="UP001150538"/>
    </source>
</evidence>
<dbReference type="AlphaFoldDB" id="A0A9W8DKA9"/>
<keyword evidence="4" id="KW-1185">Reference proteome</keyword>
<comment type="caution">
    <text evidence="3">The sequence shown here is derived from an EMBL/GenBank/DDBJ whole genome shotgun (WGS) entry which is preliminary data.</text>
</comment>
<dbReference type="InterPro" id="IPR005162">
    <property type="entry name" value="Retrotrans_gag_dom"/>
</dbReference>
<dbReference type="EMBL" id="JANBPU010000408">
    <property type="protein sequence ID" value="KAJ1911794.1"/>
    <property type="molecule type" value="Genomic_DNA"/>
</dbReference>
<dbReference type="SUPFAM" id="SSF56672">
    <property type="entry name" value="DNA/RNA polymerases"/>
    <property type="match status" value="1"/>
</dbReference>
<dbReference type="Proteomes" id="UP001150538">
    <property type="component" value="Unassembled WGS sequence"/>
</dbReference>
<organism evidence="3 4">
    <name type="scientific">Mycoemilia scoparia</name>
    <dbReference type="NCBI Taxonomy" id="417184"/>
    <lineage>
        <taxon>Eukaryota</taxon>
        <taxon>Fungi</taxon>
        <taxon>Fungi incertae sedis</taxon>
        <taxon>Zoopagomycota</taxon>
        <taxon>Kickxellomycotina</taxon>
        <taxon>Kickxellomycetes</taxon>
        <taxon>Kickxellales</taxon>
        <taxon>Kickxellaceae</taxon>
        <taxon>Mycoemilia</taxon>
    </lineage>
</organism>
<protein>
    <recommendedName>
        <fullName evidence="2">Retrotransposon gag domain-containing protein</fullName>
    </recommendedName>
</protein>
<feature type="region of interest" description="Disordered" evidence="1">
    <location>
        <begin position="381"/>
        <end position="400"/>
    </location>
</feature>
<dbReference type="Pfam" id="PF03732">
    <property type="entry name" value="Retrotrans_gag"/>
    <property type="match status" value="1"/>
</dbReference>
<dbReference type="InterPro" id="IPR043502">
    <property type="entry name" value="DNA/RNA_pol_sf"/>
</dbReference>
<dbReference type="Gene3D" id="3.10.10.10">
    <property type="entry name" value="HIV Type 1 Reverse Transcriptase, subunit A, domain 1"/>
    <property type="match status" value="1"/>
</dbReference>
<evidence type="ECO:0000256" key="1">
    <source>
        <dbReference type="SAM" id="MobiDB-lite"/>
    </source>
</evidence>
<accession>A0A9W8DKA9</accession>
<evidence type="ECO:0000259" key="2">
    <source>
        <dbReference type="Pfam" id="PF03732"/>
    </source>
</evidence>
<proteinExistence type="predicted"/>
<sequence length="698" mass="80232">MSQQKTPQAPEPTLADIMAKLIELEKKMESHFENLESDHNTLNEHVTNVLRQHRLQSAGLPGLLDTMTPARRAGPSNENLRSFPSTPVVIGMRTHQSMPNTPAREWPSPPRFNLNGNQPSRVVQNASELVPRVPNDLPSFHPLNEVDKENHYANPEAFLRSFDRVLKCHSIDVERWGSLWLPARMLDDDVLSLEDRAENQTIPENWRQLKELFLEVFTPIQNKGARFTELQKMRFNPCSDNITSYTHEFDRLRKRAGQNNDKQELLLNIFYDSLPKELRRLILMNADMCREDPPNIRLLYTIAQTEYKIFCRIQGVEDMTRPKKEPQRQVSFGSTCVNHYNPNDQIDNNSSRMNTSYFGRSNISPFNTDLPRRLPPTPSRPMLLDTPGKHRMTLSPAGPNKRLFTPRAIKKIEYPREPEPEPEEIIANESEVEEVDWVSAEEESFKDADEEELIFKKISIIGMSREINPWTVPLAIKTKDGFIDTYAELDTGASMTSISKSLADKLDGTITQSIGQIQFGIDSLKKDHIGQIKIRIVCGEFKLSLTAEILPREMEPPILIRYGIERFTRALLTLPGHNRTNENDNFTEQAEDDSKHRKHFLVVLAIEIKSNQEIDPDLPCPIEEALVRIPTITDEPVFCRQPPFPEDTAKLVDKEIESLLKSRFIKLAPTRMRFNSIIFLVPKKDHTEAYILKRPVID</sequence>
<gene>
    <name evidence="3" type="ORF">H4219_005825</name>
</gene>
<reference evidence="3" key="1">
    <citation type="submission" date="2022-07" db="EMBL/GenBank/DDBJ databases">
        <title>Phylogenomic reconstructions and comparative analyses of Kickxellomycotina fungi.</title>
        <authorList>
            <person name="Reynolds N.K."/>
            <person name="Stajich J.E."/>
            <person name="Barry K."/>
            <person name="Grigoriev I.V."/>
            <person name="Crous P."/>
            <person name="Smith M.E."/>
        </authorList>
    </citation>
    <scope>NUCLEOTIDE SEQUENCE</scope>
    <source>
        <strain evidence="3">NBRC 100468</strain>
    </source>
</reference>
<evidence type="ECO:0000313" key="3">
    <source>
        <dbReference type="EMBL" id="KAJ1911794.1"/>
    </source>
</evidence>